<organism evidence="6 7">
    <name type="scientific">Dethiosulfovibrio marinus</name>
    <dbReference type="NCBI Taxonomy" id="133532"/>
    <lineage>
        <taxon>Bacteria</taxon>
        <taxon>Thermotogati</taxon>
        <taxon>Synergistota</taxon>
        <taxon>Synergistia</taxon>
        <taxon>Synergistales</taxon>
        <taxon>Dethiosulfovibrionaceae</taxon>
        <taxon>Dethiosulfovibrio</taxon>
    </lineage>
</organism>
<keyword evidence="7" id="KW-1185">Reference proteome</keyword>
<evidence type="ECO:0000256" key="4">
    <source>
        <dbReference type="SAM" id="Coils"/>
    </source>
</evidence>
<dbReference type="Gene3D" id="3.20.20.60">
    <property type="entry name" value="Phosphoenolpyruvate-binding domains"/>
    <property type="match status" value="1"/>
</dbReference>
<dbReference type="InterPro" id="IPR015813">
    <property type="entry name" value="Pyrv/PenolPyrv_kinase-like_dom"/>
</dbReference>
<dbReference type="PANTHER" id="PTHR32308">
    <property type="entry name" value="LYASE BETA SUBUNIT, PUTATIVE (AFU_ORTHOLOGUE AFUA_4G13030)-RELATED"/>
    <property type="match status" value="1"/>
</dbReference>
<keyword evidence="3" id="KW-0460">Magnesium</keyword>
<gene>
    <name evidence="6" type="ORF">L2W38_11430</name>
</gene>
<dbReference type="GO" id="GO:0016829">
    <property type="term" value="F:lyase activity"/>
    <property type="evidence" value="ECO:0007669"/>
    <property type="project" value="UniProtKB-KW"/>
</dbReference>
<reference evidence="6 7" key="1">
    <citation type="submission" date="2022-01" db="EMBL/GenBank/DDBJ databases">
        <title>Dethiosulfovibrio faecalis sp. nov., a novel proteolytic, non-sulfur-reducing bacterium isolated from a marine aquaculture solid waste bioreactor.</title>
        <authorList>
            <person name="Grabowski S."/>
            <person name="Apolinario E."/>
            <person name="Schneider N."/>
            <person name="Marshall C.W."/>
            <person name="Sowers K.R."/>
        </authorList>
    </citation>
    <scope>NUCLEOTIDE SEQUENCE [LARGE SCALE GENOMIC DNA]</scope>
    <source>
        <strain evidence="6 7">DSM 12537</strain>
    </source>
</reference>
<name>A0ABS9EQF7_9BACT</name>
<evidence type="ECO:0000259" key="5">
    <source>
        <dbReference type="Pfam" id="PF03328"/>
    </source>
</evidence>
<dbReference type="Pfam" id="PF03328">
    <property type="entry name" value="HpcH_HpaI"/>
    <property type="match status" value="1"/>
</dbReference>
<dbReference type="PANTHER" id="PTHR32308:SF0">
    <property type="entry name" value="HPCH_HPAI ALDOLASE_CITRATE LYASE DOMAIN-CONTAINING PROTEIN"/>
    <property type="match status" value="1"/>
</dbReference>
<dbReference type="InterPro" id="IPR040442">
    <property type="entry name" value="Pyrv_kinase-like_dom_sf"/>
</dbReference>
<evidence type="ECO:0000313" key="7">
    <source>
        <dbReference type="Proteomes" id="UP001200430"/>
    </source>
</evidence>
<keyword evidence="2" id="KW-0479">Metal-binding</keyword>
<dbReference type="PIRSF" id="PIRSF015582">
    <property type="entry name" value="Cit_lyase_B"/>
    <property type="match status" value="1"/>
</dbReference>
<dbReference type="EMBL" id="JAKGUD010000015">
    <property type="protein sequence ID" value="MCF4143423.1"/>
    <property type="molecule type" value="Genomic_DNA"/>
</dbReference>
<dbReference type="InterPro" id="IPR005000">
    <property type="entry name" value="Aldolase/citrate-lyase_domain"/>
</dbReference>
<dbReference type="Proteomes" id="UP001200430">
    <property type="component" value="Unassembled WGS sequence"/>
</dbReference>
<keyword evidence="6" id="KW-0456">Lyase</keyword>
<accession>A0ABS9EQF7</accession>
<evidence type="ECO:0000313" key="6">
    <source>
        <dbReference type="EMBL" id="MCF4143423.1"/>
    </source>
</evidence>
<keyword evidence="4" id="KW-0175">Coiled coil</keyword>
<sequence length="286" mass="30429">MKRRRSLLFVPGNNPGMVANAGVFGADGIIFDLEDAVAQEQKDGARILVRNALAALPMKGCERIVRINSMDRPIWLEDLGAVVAGGADSIMLPKAQSRAEMEELDRALSDVEKKVGREEGALDVIALVETPTGVENSRGIAAARRVSGMLLGAEDLTAALGVPRTVDGEEISYARGRMVMAAKAAGIDAIDTPFTDTDDMEGLEKDTLFARSIGFDGKALISPRHVEAVNRAFTPTDEEMEWARAVVRALEEGERAGKGAVSVGGKMVDAPVAARARKTLAMRGEA</sequence>
<comment type="cofactor">
    <cofactor evidence="1">
        <name>Mg(2+)</name>
        <dbReference type="ChEBI" id="CHEBI:18420"/>
    </cofactor>
</comment>
<protein>
    <submittedName>
        <fullName evidence="6">CoA ester lyase</fullName>
    </submittedName>
</protein>
<evidence type="ECO:0000256" key="3">
    <source>
        <dbReference type="ARBA" id="ARBA00022842"/>
    </source>
</evidence>
<proteinExistence type="predicted"/>
<evidence type="ECO:0000256" key="2">
    <source>
        <dbReference type="ARBA" id="ARBA00022723"/>
    </source>
</evidence>
<dbReference type="InterPro" id="IPR011206">
    <property type="entry name" value="Citrate_lyase_beta/mcl1/mcl2"/>
</dbReference>
<comment type="caution">
    <text evidence="6">The sequence shown here is derived from an EMBL/GenBank/DDBJ whole genome shotgun (WGS) entry which is preliminary data.</text>
</comment>
<feature type="coiled-coil region" evidence="4">
    <location>
        <begin position="94"/>
        <end position="121"/>
    </location>
</feature>
<evidence type="ECO:0000256" key="1">
    <source>
        <dbReference type="ARBA" id="ARBA00001946"/>
    </source>
</evidence>
<feature type="domain" description="HpcH/HpaI aldolase/citrate lyase" evidence="5">
    <location>
        <begin position="5"/>
        <end position="223"/>
    </location>
</feature>
<dbReference type="RefSeq" id="WP_236100124.1">
    <property type="nucleotide sequence ID" value="NZ_JAKGUD010000015.1"/>
</dbReference>
<dbReference type="SUPFAM" id="SSF51621">
    <property type="entry name" value="Phosphoenolpyruvate/pyruvate domain"/>
    <property type="match status" value="1"/>
</dbReference>